<dbReference type="EMBL" id="CP036318">
    <property type="protein sequence ID" value="QDV59094.1"/>
    <property type="molecule type" value="Genomic_DNA"/>
</dbReference>
<gene>
    <name evidence="1" type="ORF">Mal33_51190</name>
</gene>
<proteinExistence type="predicted"/>
<keyword evidence="2" id="KW-1185">Reference proteome</keyword>
<organism evidence="1 2">
    <name type="scientific">Rosistilla oblonga</name>
    <dbReference type="NCBI Taxonomy" id="2527990"/>
    <lineage>
        <taxon>Bacteria</taxon>
        <taxon>Pseudomonadati</taxon>
        <taxon>Planctomycetota</taxon>
        <taxon>Planctomycetia</taxon>
        <taxon>Pirellulales</taxon>
        <taxon>Pirellulaceae</taxon>
        <taxon>Rosistilla</taxon>
    </lineage>
</organism>
<dbReference type="AlphaFoldDB" id="A0A518J174"/>
<dbReference type="Proteomes" id="UP000316770">
    <property type="component" value="Chromosome"/>
</dbReference>
<protein>
    <recommendedName>
        <fullName evidence="3">Transposase</fullName>
    </recommendedName>
</protein>
<reference evidence="1 2" key="1">
    <citation type="submission" date="2019-02" db="EMBL/GenBank/DDBJ databases">
        <title>Deep-cultivation of Planctomycetes and their phenomic and genomic characterization uncovers novel biology.</title>
        <authorList>
            <person name="Wiegand S."/>
            <person name="Jogler M."/>
            <person name="Boedeker C."/>
            <person name="Pinto D."/>
            <person name="Vollmers J."/>
            <person name="Rivas-Marin E."/>
            <person name="Kohn T."/>
            <person name="Peeters S.H."/>
            <person name="Heuer A."/>
            <person name="Rast P."/>
            <person name="Oberbeckmann S."/>
            <person name="Bunk B."/>
            <person name="Jeske O."/>
            <person name="Meyerdierks A."/>
            <person name="Storesund J.E."/>
            <person name="Kallscheuer N."/>
            <person name="Luecker S."/>
            <person name="Lage O.M."/>
            <person name="Pohl T."/>
            <person name="Merkel B.J."/>
            <person name="Hornburger P."/>
            <person name="Mueller R.-W."/>
            <person name="Bruemmer F."/>
            <person name="Labrenz M."/>
            <person name="Spormann A.M."/>
            <person name="Op den Camp H."/>
            <person name="Overmann J."/>
            <person name="Amann R."/>
            <person name="Jetten M.S.M."/>
            <person name="Mascher T."/>
            <person name="Medema M.H."/>
            <person name="Devos D.P."/>
            <person name="Kaster A.-K."/>
            <person name="Ovreas L."/>
            <person name="Rohde M."/>
            <person name="Galperin M.Y."/>
            <person name="Jogler C."/>
        </authorList>
    </citation>
    <scope>NUCLEOTIDE SEQUENCE [LARGE SCALE GENOMIC DNA]</scope>
    <source>
        <strain evidence="1 2">Mal33</strain>
    </source>
</reference>
<sequence length="42" mass="4980">MLCHYEVLRVTRYVLATGVHWRDVPAEMACSSETVRCRLRDR</sequence>
<accession>A0A518J174</accession>
<evidence type="ECO:0000313" key="1">
    <source>
        <dbReference type="EMBL" id="QDV59094.1"/>
    </source>
</evidence>
<name>A0A518J174_9BACT</name>
<evidence type="ECO:0008006" key="3">
    <source>
        <dbReference type="Google" id="ProtNLM"/>
    </source>
</evidence>
<evidence type="ECO:0000313" key="2">
    <source>
        <dbReference type="Proteomes" id="UP000316770"/>
    </source>
</evidence>